<comment type="caution">
    <text evidence="2">The sequence shown here is derived from an EMBL/GenBank/DDBJ whole genome shotgun (WGS) entry which is preliminary data.</text>
</comment>
<dbReference type="RefSeq" id="WP_238245829.1">
    <property type="nucleotide sequence ID" value="NZ_BPQP01000067.1"/>
</dbReference>
<dbReference type="Pfam" id="PF11804">
    <property type="entry name" value="DUF3325"/>
    <property type="match status" value="1"/>
</dbReference>
<keyword evidence="1" id="KW-1133">Transmembrane helix</keyword>
<dbReference type="EMBL" id="BPQP01000067">
    <property type="protein sequence ID" value="GJD96734.1"/>
    <property type="molecule type" value="Genomic_DNA"/>
</dbReference>
<evidence type="ECO:0000256" key="1">
    <source>
        <dbReference type="SAM" id="Phobius"/>
    </source>
</evidence>
<feature type="transmembrane region" description="Helical" evidence="1">
    <location>
        <begin position="92"/>
        <end position="113"/>
    </location>
</feature>
<keyword evidence="1" id="KW-0472">Membrane</keyword>
<dbReference type="Proteomes" id="UP001055125">
    <property type="component" value="Unassembled WGS sequence"/>
</dbReference>
<sequence>MPSALALSFGLGFAALSALCLSLDRHHREVFQSRPGKRRVVLLRTAGWLGLGLSLLLAGHAEGWAFAPVQWLGALTGAGVVLVLLLSYRPSIVYPASVASLLAGSAATFLLLLT</sequence>
<organism evidence="2 3">
    <name type="scientific">Methylobacterium iners</name>
    <dbReference type="NCBI Taxonomy" id="418707"/>
    <lineage>
        <taxon>Bacteria</taxon>
        <taxon>Pseudomonadati</taxon>
        <taxon>Pseudomonadota</taxon>
        <taxon>Alphaproteobacteria</taxon>
        <taxon>Hyphomicrobiales</taxon>
        <taxon>Methylobacteriaceae</taxon>
        <taxon>Methylobacterium</taxon>
    </lineage>
</organism>
<evidence type="ECO:0000313" key="2">
    <source>
        <dbReference type="EMBL" id="GJD96734.1"/>
    </source>
</evidence>
<proteinExistence type="predicted"/>
<reference evidence="2" key="1">
    <citation type="journal article" date="2021" name="Front. Microbiol.">
        <title>Comprehensive Comparative Genomics and Phenotyping of Methylobacterium Species.</title>
        <authorList>
            <person name="Alessa O."/>
            <person name="Ogura Y."/>
            <person name="Fujitani Y."/>
            <person name="Takami H."/>
            <person name="Hayashi T."/>
            <person name="Sahin N."/>
            <person name="Tani A."/>
        </authorList>
    </citation>
    <scope>NUCLEOTIDE SEQUENCE</scope>
    <source>
        <strain evidence="2">DSM 19015</strain>
    </source>
</reference>
<name>A0ABQ4S4B6_9HYPH</name>
<evidence type="ECO:0008006" key="4">
    <source>
        <dbReference type="Google" id="ProtNLM"/>
    </source>
</evidence>
<evidence type="ECO:0000313" key="3">
    <source>
        <dbReference type="Proteomes" id="UP001055125"/>
    </source>
</evidence>
<reference evidence="2" key="2">
    <citation type="submission" date="2021-08" db="EMBL/GenBank/DDBJ databases">
        <authorList>
            <person name="Tani A."/>
            <person name="Ola A."/>
            <person name="Ogura Y."/>
            <person name="Katsura K."/>
            <person name="Hayashi T."/>
        </authorList>
    </citation>
    <scope>NUCLEOTIDE SEQUENCE</scope>
    <source>
        <strain evidence="2">DSM 19015</strain>
    </source>
</reference>
<feature type="transmembrane region" description="Helical" evidence="1">
    <location>
        <begin position="65"/>
        <end position="86"/>
    </location>
</feature>
<dbReference type="InterPro" id="IPR021762">
    <property type="entry name" value="DUF3325"/>
</dbReference>
<accession>A0ABQ4S4B6</accession>
<keyword evidence="1" id="KW-0812">Transmembrane</keyword>
<keyword evidence="3" id="KW-1185">Reference proteome</keyword>
<protein>
    <recommendedName>
        <fullName evidence="4">Iron transporter</fullName>
    </recommendedName>
</protein>
<gene>
    <name evidence="2" type="ORF">OCOJLMKI_3959</name>
</gene>
<feature type="transmembrane region" description="Helical" evidence="1">
    <location>
        <begin position="41"/>
        <end position="58"/>
    </location>
</feature>